<keyword evidence="2" id="KW-0472">Membrane</keyword>
<sequence>MTDRATPGRRTVLASAAGVPLMVGAGGLAALAGLATGCSGGTPAAADTLKDTPPAEPGAALRARAAADSTALLARYDGLLAARPDLTARLAPLRAEVARHAQAFGAPAPKPAPAGTPGAPGTTAATAPPTLGALADAERRLADARATALLDAPPELARLLASVAAAGAAHVVLLTGKG</sequence>
<evidence type="ECO:0000256" key="2">
    <source>
        <dbReference type="SAM" id="Phobius"/>
    </source>
</evidence>
<accession>A0ABW8BXL0</accession>
<evidence type="ECO:0000256" key="1">
    <source>
        <dbReference type="SAM" id="MobiDB-lite"/>
    </source>
</evidence>
<dbReference type="InterPro" id="IPR006311">
    <property type="entry name" value="TAT_signal"/>
</dbReference>
<proteinExistence type="predicted"/>
<comment type="caution">
    <text evidence="3">The sequence shown here is derived from an EMBL/GenBank/DDBJ whole genome shotgun (WGS) entry which is preliminary data.</text>
</comment>
<name>A0ABW8BXL0_9ACTN</name>
<dbReference type="EMBL" id="JBITYG010000001">
    <property type="protein sequence ID" value="MFI9098905.1"/>
    <property type="molecule type" value="Genomic_DNA"/>
</dbReference>
<keyword evidence="4" id="KW-1185">Reference proteome</keyword>
<keyword evidence="2" id="KW-0812">Transmembrane</keyword>
<gene>
    <name evidence="3" type="ORF">ACIGXA_00125</name>
</gene>
<dbReference type="RefSeq" id="WP_399643043.1">
    <property type="nucleotide sequence ID" value="NZ_JBITYG010000001.1"/>
</dbReference>
<feature type="region of interest" description="Disordered" evidence="1">
    <location>
        <begin position="105"/>
        <end position="129"/>
    </location>
</feature>
<organism evidence="3 4">
    <name type="scientific">Streptomyces fildesensis</name>
    <dbReference type="NCBI Taxonomy" id="375757"/>
    <lineage>
        <taxon>Bacteria</taxon>
        <taxon>Bacillati</taxon>
        <taxon>Actinomycetota</taxon>
        <taxon>Actinomycetes</taxon>
        <taxon>Kitasatosporales</taxon>
        <taxon>Streptomycetaceae</taxon>
        <taxon>Streptomyces</taxon>
    </lineage>
</organism>
<evidence type="ECO:0000313" key="4">
    <source>
        <dbReference type="Proteomes" id="UP001614394"/>
    </source>
</evidence>
<evidence type="ECO:0000313" key="3">
    <source>
        <dbReference type="EMBL" id="MFI9098905.1"/>
    </source>
</evidence>
<reference evidence="3 4" key="1">
    <citation type="submission" date="2024-10" db="EMBL/GenBank/DDBJ databases">
        <title>The Natural Products Discovery Center: Release of the First 8490 Sequenced Strains for Exploring Actinobacteria Biosynthetic Diversity.</title>
        <authorList>
            <person name="Kalkreuter E."/>
            <person name="Kautsar S.A."/>
            <person name="Yang D."/>
            <person name="Bader C.D."/>
            <person name="Teijaro C.N."/>
            <person name="Fluegel L."/>
            <person name="Davis C.M."/>
            <person name="Simpson J.R."/>
            <person name="Lauterbach L."/>
            <person name="Steele A.D."/>
            <person name="Gui C."/>
            <person name="Meng S."/>
            <person name="Li G."/>
            <person name="Viehrig K."/>
            <person name="Ye F."/>
            <person name="Su P."/>
            <person name="Kiefer A.F."/>
            <person name="Nichols A."/>
            <person name="Cepeda A.J."/>
            <person name="Yan W."/>
            <person name="Fan B."/>
            <person name="Jiang Y."/>
            <person name="Adhikari A."/>
            <person name="Zheng C.-J."/>
            <person name="Schuster L."/>
            <person name="Cowan T.M."/>
            <person name="Smanski M.J."/>
            <person name="Chevrette M.G."/>
            <person name="De Carvalho L.P.S."/>
            <person name="Shen B."/>
        </authorList>
    </citation>
    <scope>NUCLEOTIDE SEQUENCE [LARGE SCALE GENOMIC DNA]</scope>
    <source>
        <strain evidence="3 4">NPDC053399</strain>
    </source>
</reference>
<keyword evidence="2" id="KW-1133">Transmembrane helix</keyword>
<feature type="compositionally biased region" description="Low complexity" evidence="1">
    <location>
        <begin position="115"/>
        <end position="129"/>
    </location>
</feature>
<feature type="transmembrane region" description="Helical" evidence="2">
    <location>
        <begin position="12"/>
        <end position="35"/>
    </location>
</feature>
<dbReference type="PROSITE" id="PS51318">
    <property type="entry name" value="TAT"/>
    <property type="match status" value="1"/>
</dbReference>
<evidence type="ECO:0008006" key="5">
    <source>
        <dbReference type="Google" id="ProtNLM"/>
    </source>
</evidence>
<protein>
    <recommendedName>
        <fullName evidence="5">Lipoprotein</fullName>
    </recommendedName>
</protein>
<dbReference type="Proteomes" id="UP001614394">
    <property type="component" value="Unassembled WGS sequence"/>
</dbReference>